<gene>
    <name evidence="2" type="ORF">OBRU01_15862</name>
</gene>
<dbReference type="Gene3D" id="1.20.1070.10">
    <property type="entry name" value="Rhodopsin 7-helix transmembrane proteins"/>
    <property type="match status" value="1"/>
</dbReference>
<accession>A0A0L7L417</accession>
<keyword evidence="1" id="KW-0812">Transmembrane</keyword>
<dbReference type="EMBL" id="JTDY01003145">
    <property type="protein sequence ID" value="KOB70076.1"/>
    <property type="molecule type" value="Genomic_DNA"/>
</dbReference>
<dbReference type="SUPFAM" id="SSF81321">
    <property type="entry name" value="Family A G protein-coupled receptor-like"/>
    <property type="match status" value="1"/>
</dbReference>
<keyword evidence="2" id="KW-0675">Receptor</keyword>
<feature type="transmembrane region" description="Helical" evidence="1">
    <location>
        <begin position="34"/>
        <end position="59"/>
    </location>
</feature>
<name>A0A0L7L417_OPEBR</name>
<evidence type="ECO:0000313" key="3">
    <source>
        <dbReference type="Proteomes" id="UP000037510"/>
    </source>
</evidence>
<keyword evidence="1" id="KW-0472">Membrane</keyword>
<organism evidence="2 3">
    <name type="scientific">Operophtera brumata</name>
    <name type="common">Winter moth</name>
    <name type="synonym">Phalaena brumata</name>
    <dbReference type="NCBI Taxonomy" id="104452"/>
    <lineage>
        <taxon>Eukaryota</taxon>
        <taxon>Metazoa</taxon>
        <taxon>Ecdysozoa</taxon>
        <taxon>Arthropoda</taxon>
        <taxon>Hexapoda</taxon>
        <taxon>Insecta</taxon>
        <taxon>Pterygota</taxon>
        <taxon>Neoptera</taxon>
        <taxon>Endopterygota</taxon>
        <taxon>Lepidoptera</taxon>
        <taxon>Glossata</taxon>
        <taxon>Ditrysia</taxon>
        <taxon>Geometroidea</taxon>
        <taxon>Geometridae</taxon>
        <taxon>Larentiinae</taxon>
        <taxon>Operophtera</taxon>
    </lineage>
</organism>
<evidence type="ECO:0000256" key="1">
    <source>
        <dbReference type="SAM" id="Phobius"/>
    </source>
</evidence>
<comment type="caution">
    <text evidence="2">The sequence shown here is derived from an EMBL/GenBank/DDBJ whole genome shotgun (WGS) entry which is preliminary data.</text>
</comment>
<keyword evidence="3" id="KW-1185">Reference proteome</keyword>
<dbReference type="STRING" id="104452.A0A0L7L417"/>
<sequence>MDEFNVSLMETLNSSLEANNSEPFQPYVERPETYIVPLLFALIFIIGVVGNGTLVAVFVRHKAMRNVPNTRQIQPGPPLFLTSGAQINISKALLDSAPQREGGEYFEFINSKIFIVTRKNLLKGNSSFVVDISIKFASLPTQELAEDWRNTTAELDASILDTKLTREWRMMNFIHKVDNTFM</sequence>
<protein>
    <submittedName>
        <fullName evidence="2">Neuropeptide receptor A15</fullName>
    </submittedName>
</protein>
<keyword evidence="1" id="KW-1133">Transmembrane helix</keyword>
<dbReference type="AlphaFoldDB" id="A0A0L7L417"/>
<dbReference type="Proteomes" id="UP000037510">
    <property type="component" value="Unassembled WGS sequence"/>
</dbReference>
<evidence type="ECO:0000313" key="2">
    <source>
        <dbReference type="EMBL" id="KOB70076.1"/>
    </source>
</evidence>
<proteinExistence type="predicted"/>
<reference evidence="2 3" key="1">
    <citation type="journal article" date="2015" name="Genome Biol. Evol.">
        <title>The genome of winter moth (Operophtera brumata) provides a genomic perspective on sexual dimorphism and phenology.</title>
        <authorList>
            <person name="Derks M.F."/>
            <person name="Smit S."/>
            <person name="Salis L."/>
            <person name="Schijlen E."/>
            <person name="Bossers A."/>
            <person name="Mateman C."/>
            <person name="Pijl A.S."/>
            <person name="de Ridder D."/>
            <person name="Groenen M.A."/>
            <person name="Visser M.E."/>
            <person name="Megens H.J."/>
        </authorList>
    </citation>
    <scope>NUCLEOTIDE SEQUENCE [LARGE SCALE GENOMIC DNA]</scope>
    <source>
        <strain evidence="2">WM2013NL</strain>
        <tissue evidence="2">Head and thorax</tissue>
    </source>
</reference>